<dbReference type="KEGG" id="grl:LPB144_12010"/>
<dbReference type="PROSITE" id="PS51257">
    <property type="entry name" value="PROKAR_LIPOPROTEIN"/>
    <property type="match status" value="1"/>
</dbReference>
<evidence type="ECO:0000313" key="3">
    <source>
        <dbReference type="Proteomes" id="UP000182510"/>
    </source>
</evidence>
<feature type="domain" description="DUF3347" evidence="1">
    <location>
        <begin position="62"/>
        <end position="134"/>
    </location>
</feature>
<dbReference type="AlphaFoldDB" id="A0A1L3J7H5"/>
<reference evidence="2 3" key="1">
    <citation type="submission" date="2016-11" db="EMBL/GenBank/DDBJ databases">
        <title>Gramella sp. LPB0144 isolated from marine environment.</title>
        <authorList>
            <person name="Kim E."/>
            <person name="Yi H."/>
        </authorList>
    </citation>
    <scope>NUCLEOTIDE SEQUENCE [LARGE SCALE GENOMIC DNA]</scope>
    <source>
        <strain evidence="2 3">LPB0144</strain>
    </source>
</reference>
<dbReference type="STRING" id="1913577.LPB144_12010"/>
<sequence length="184" mass="20301">MIKKSYFIGAALAFGLLITSCGDGKQKDGSEAGAEIEKKEEVAEDISKPLTAKFKSDTILKVYKNYLLIKDALVEEKISEVKDAANNIVEAYGAKASDNEVALRAKRIAGSGNIFEQRDHFSGLTKAMDEVLKANISAGKIHKQYCPMAFGGKGGYWYSNEEQIRNPYYGDKMLKCGRIEETIQ</sequence>
<name>A0A1L3J7H5_9FLAO</name>
<dbReference type="InterPro" id="IPR021782">
    <property type="entry name" value="DUF3347"/>
</dbReference>
<accession>A0A1L3J7H5</accession>
<dbReference type="Pfam" id="PF11827">
    <property type="entry name" value="DUF3347"/>
    <property type="match status" value="1"/>
</dbReference>
<evidence type="ECO:0000313" key="2">
    <source>
        <dbReference type="EMBL" id="APG61087.1"/>
    </source>
</evidence>
<proteinExistence type="predicted"/>
<dbReference type="RefSeq" id="WP_072553777.1">
    <property type="nucleotide sequence ID" value="NZ_CP018153.1"/>
</dbReference>
<keyword evidence="3" id="KW-1185">Reference proteome</keyword>
<dbReference type="Proteomes" id="UP000182510">
    <property type="component" value="Chromosome"/>
</dbReference>
<organism evidence="2 3">
    <name type="scientific">Christiangramia salexigens</name>
    <dbReference type="NCBI Taxonomy" id="1913577"/>
    <lineage>
        <taxon>Bacteria</taxon>
        <taxon>Pseudomonadati</taxon>
        <taxon>Bacteroidota</taxon>
        <taxon>Flavobacteriia</taxon>
        <taxon>Flavobacteriales</taxon>
        <taxon>Flavobacteriaceae</taxon>
        <taxon>Christiangramia</taxon>
    </lineage>
</organism>
<evidence type="ECO:0000259" key="1">
    <source>
        <dbReference type="Pfam" id="PF11827"/>
    </source>
</evidence>
<gene>
    <name evidence="2" type="ORF">LPB144_12010</name>
</gene>
<dbReference type="EMBL" id="CP018153">
    <property type="protein sequence ID" value="APG61087.1"/>
    <property type="molecule type" value="Genomic_DNA"/>
</dbReference>
<dbReference type="OrthoDB" id="5513217at2"/>
<protein>
    <recommendedName>
        <fullName evidence="1">DUF3347 domain-containing protein</fullName>
    </recommendedName>
</protein>